<reference evidence="2 3" key="1">
    <citation type="journal article" date="2017" name="PLoS Biol.">
        <title>The sea cucumber genome provides insights into morphological evolution and visceral regeneration.</title>
        <authorList>
            <person name="Zhang X."/>
            <person name="Sun L."/>
            <person name="Yuan J."/>
            <person name="Sun Y."/>
            <person name="Gao Y."/>
            <person name="Zhang L."/>
            <person name="Li S."/>
            <person name="Dai H."/>
            <person name="Hamel J.F."/>
            <person name="Liu C."/>
            <person name="Yu Y."/>
            <person name="Liu S."/>
            <person name="Lin W."/>
            <person name="Guo K."/>
            <person name="Jin S."/>
            <person name="Xu P."/>
            <person name="Storey K.B."/>
            <person name="Huan P."/>
            <person name="Zhang T."/>
            <person name="Zhou Y."/>
            <person name="Zhang J."/>
            <person name="Lin C."/>
            <person name="Li X."/>
            <person name="Xing L."/>
            <person name="Huo D."/>
            <person name="Sun M."/>
            <person name="Wang L."/>
            <person name="Mercier A."/>
            <person name="Li F."/>
            <person name="Yang H."/>
            <person name="Xiang J."/>
        </authorList>
    </citation>
    <scope>NUCLEOTIDE SEQUENCE [LARGE SCALE GENOMIC DNA]</scope>
    <source>
        <strain evidence="2">Shaxun</strain>
        <tissue evidence="2">Muscle</tissue>
    </source>
</reference>
<keyword evidence="1" id="KW-0472">Membrane</keyword>
<name>A0A2G8KBL5_STIJA</name>
<dbReference type="GO" id="GO:0005743">
    <property type="term" value="C:mitochondrial inner membrane"/>
    <property type="evidence" value="ECO:0007669"/>
    <property type="project" value="InterPro"/>
</dbReference>
<evidence type="ECO:0000256" key="1">
    <source>
        <dbReference type="SAM" id="Phobius"/>
    </source>
</evidence>
<accession>A0A2G8KBL5</accession>
<feature type="transmembrane region" description="Helical" evidence="1">
    <location>
        <begin position="32"/>
        <end position="49"/>
    </location>
</feature>
<protein>
    <submittedName>
        <fullName evidence="2">Putative NADH dehydrogenase</fullName>
    </submittedName>
</protein>
<evidence type="ECO:0000313" key="3">
    <source>
        <dbReference type="Proteomes" id="UP000230750"/>
    </source>
</evidence>
<dbReference type="EMBL" id="MRZV01000716">
    <property type="protein sequence ID" value="PIK45381.1"/>
    <property type="molecule type" value="Genomic_DNA"/>
</dbReference>
<keyword evidence="1" id="KW-0812">Transmembrane</keyword>
<evidence type="ECO:0000313" key="2">
    <source>
        <dbReference type="EMBL" id="PIK45381.1"/>
    </source>
</evidence>
<proteinExistence type="predicted"/>
<dbReference type="Pfam" id="PF14987">
    <property type="entry name" value="NADHdh_A3"/>
    <property type="match status" value="1"/>
</dbReference>
<organism evidence="2 3">
    <name type="scientific">Stichopus japonicus</name>
    <name type="common">Sea cucumber</name>
    <dbReference type="NCBI Taxonomy" id="307972"/>
    <lineage>
        <taxon>Eukaryota</taxon>
        <taxon>Metazoa</taxon>
        <taxon>Echinodermata</taxon>
        <taxon>Eleutherozoa</taxon>
        <taxon>Echinozoa</taxon>
        <taxon>Holothuroidea</taxon>
        <taxon>Aspidochirotacea</taxon>
        <taxon>Aspidochirotida</taxon>
        <taxon>Stichopodidae</taxon>
        <taxon>Apostichopus</taxon>
    </lineage>
</organism>
<sequence>MKELDIQLSDLDFLLCKSIRQFLKYSWDKEPVLVVSIVTGCALPLAWLVTPKSYLARLTDDNVKFPREYPTPVRYEESKTGPPTSV</sequence>
<comment type="caution">
    <text evidence="2">The sequence shown here is derived from an EMBL/GenBank/DDBJ whole genome shotgun (WGS) entry which is preliminary data.</text>
</comment>
<dbReference type="OrthoDB" id="199366at2759"/>
<keyword evidence="1" id="KW-1133">Transmembrane helix</keyword>
<keyword evidence="3" id="KW-1185">Reference proteome</keyword>
<dbReference type="InterPro" id="IPR026626">
    <property type="entry name" value="NDUFA3"/>
</dbReference>
<dbReference type="GO" id="GO:0045271">
    <property type="term" value="C:respiratory chain complex I"/>
    <property type="evidence" value="ECO:0007669"/>
    <property type="project" value="InterPro"/>
</dbReference>
<dbReference type="Proteomes" id="UP000230750">
    <property type="component" value="Unassembled WGS sequence"/>
</dbReference>
<dbReference type="AlphaFoldDB" id="A0A2G8KBL5"/>
<gene>
    <name evidence="2" type="ORF">BSL78_17763</name>
</gene>